<dbReference type="GO" id="GO:0003723">
    <property type="term" value="F:RNA binding"/>
    <property type="evidence" value="ECO:0007669"/>
    <property type="project" value="InterPro"/>
</dbReference>
<dbReference type="Gene3D" id="1.10.940.10">
    <property type="entry name" value="NusB-like"/>
    <property type="match status" value="1"/>
</dbReference>
<dbReference type="InterPro" id="IPR023268">
    <property type="entry name" value="RCMT_RsmB-rel_pln"/>
</dbReference>
<dbReference type="PRINTS" id="PR02009">
    <property type="entry name" value="RCMTFMUVIRPL"/>
</dbReference>
<dbReference type="GO" id="GO:0006355">
    <property type="term" value="P:regulation of DNA-templated transcription"/>
    <property type="evidence" value="ECO:0007669"/>
    <property type="project" value="InterPro"/>
</dbReference>
<feature type="compositionally biased region" description="Basic and acidic residues" evidence="1">
    <location>
        <begin position="1"/>
        <end position="11"/>
    </location>
</feature>
<gene>
    <name evidence="2" type="ORF">B296_00007710</name>
</gene>
<proteinExistence type="predicted"/>
<dbReference type="EMBL" id="AMZH03001647">
    <property type="protein sequence ID" value="RRT78552.1"/>
    <property type="molecule type" value="Genomic_DNA"/>
</dbReference>
<dbReference type="Proteomes" id="UP000287651">
    <property type="component" value="Unassembled WGS sequence"/>
</dbReference>
<reference evidence="2 3" key="1">
    <citation type="journal article" date="2014" name="Agronomy (Basel)">
        <title>A Draft Genome Sequence for Ensete ventricosum, the Drought-Tolerant Tree Against Hunger.</title>
        <authorList>
            <person name="Harrison J."/>
            <person name="Moore K.A."/>
            <person name="Paszkiewicz K."/>
            <person name="Jones T."/>
            <person name="Grant M."/>
            <person name="Ambacheew D."/>
            <person name="Muzemil S."/>
            <person name="Studholme D.J."/>
        </authorList>
    </citation>
    <scope>NUCLEOTIDE SEQUENCE [LARGE SCALE GENOMIC DNA]</scope>
</reference>
<feature type="region of interest" description="Disordered" evidence="1">
    <location>
        <begin position="1"/>
        <end position="24"/>
    </location>
</feature>
<accession>A0A427AQN0</accession>
<evidence type="ECO:0000313" key="3">
    <source>
        <dbReference type="Proteomes" id="UP000287651"/>
    </source>
</evidence>
<dbReference type="SUPFAM" id="SSF48013">
    <property type="entry name" value="NusB-like"/>
    <property type="match status" value="1"/>
</dbReference>
<sequence length="110" mass="12776">MNLLEPNERIHVAGPPGPRKKTSDNLIAEISPHRADLLNEKGRNSAENEMGYVERTLGFRTRDLDDRDMRLVTEIVGGTVRWRRYLDHLIMSLCSEEKMFRDMEPLLLQV</sequence>
<evidence type="ECO:0000256" key="1">
    <source>
        <dbReference type="SAM" id="MobiDB-lite"/>
    </source>
</evidence>
<protein>
    <submittedName>
        <fullName evidence="2">Uncharacterized protein</fullName>
    </submittedName>
</protein>
<dbReference type="AlphaFoldDB" id="A0A427AQN0"/>
<evidence type="ECO:0000313" key="2">
    <source>
        <dbReference type="EMBL" id="RRT78552.1"/>
    </source>
</evidence>
<comment type="caution">
    <text evidence="2">The sequence shown here is derived from an EMBL/GenBank/DDBJ whole genome shotgun (WGS) entry which is preliminary data.</text>
</comment>
<dbReference type="Pfam" id="PF01029">
    <property type="entry name" value="NusB"/>
    <property type="match status" value="1"/>
</dbReference>
<dbReference type="InterPro" id="IPR035926">
    <property type="entry name" value="NusB-like_sf"/>
</dbReference>
<dbReference type="InterPro" id="IPR006027">
    <property type="entry name" value="NusB_RsmB_TIM44"/>
</dbReference>
<organism evidence="2 3">
    <name type="scientific">Ensete ventricosum</name>
    <name type="common">Abyssinian banana</name>
    <name type="synonym">Musa ensete</name>
    <dbReference type="NCBI Taxonomy" id="4639"/>
    <lineage>
        <taxon>Eukaryota</taxon>
        <taxon>Viridiplantae</taxon>
        <taxon>Streptophyta</taxon>
        <taxon>Embryophyta</taxon>
        <taxon>Tracheophyta</taxon>
        <taxon>Spermatophyta</taxon>
        <taxon>Magnoliopsida</taxon>
        <taxon>Liliopsida</taxon>
        <taxon>Zingiberales</taxon>
        <taxon>Musaceae</taxon>
        <taxon>Ensete</taxon>
    </lineage>
</organism>
<name>A0A427AQN0_ENSVE</name>